<gene>
    <name evidence="3" type="ORF">ADS79_22210</name>
</gene>
<dbReference type="EMBL" id="LGIQ01000009">
    <property type="protein sequence ID" value="KNB72087.1"/>
    <property type="molecule type" value="Genomic_DNA"/>
</dbReference>
<organism evidence="3 4">
    <name type="scientific">Brevibacillus reuszeri</name>
    <dbReference type="NCBI Taxonomy" id="54915"/>
    <lineage>
        <taxon>Bacteria</taxon>
        <taxon>Bacillati</taxon>
        <taxon>Bacillota</taxon>
        <taxon>Bacilli</taxon>
        <taxon>Bacillales</taxon>
        <taxon>Paenibacillaceae</taxon>
        <taxon>Brevibacillus</taxon>
    </lineage>
</organism>
<dbReference type="Proteomes" id="UP000036834">
    <property type="component" value="Unassembled WGS sequence"/>
</dbReference>
<dbReference type="PANTHER" id="PTHR40841:SF2">
    <property type="entry name" value="SIDEROPHORE-DEGRADING ESTERASE (EUROFUNG)"/>
    <property type="match status" value="1"/>
</dbReference>
<evidence type="ECO:0000256" key="1">
    <source>
        <dbReference type="ARBA" id="ARBA00005622"/>
    </source>
</evidence>
<sequence length="275" mass="31318">MLAKGEEQPNRPFIPGTHYFDLRSTRSGRDYRLFVYVPTTEAPSAGYPIIYSLDGNASFHSIAEAMRLQSRHPLGIEPAVIVGIGYDSDEPIVSDRRFYDYTELADPAVMRKRPDGSPWPETGGADEFLTFIEEELKPEIERRYTIDRSRQALFGHSLGGWFALHVLFTRPGAFHSYIAGSPSVWWNDKSLLARMPELGERMQRGEIDAELMIAVGSEEKQLMVENAEQVYTLLKSYDGHGMRLAFELFEGEGHVSVVHPLISRFLRFMLQRKQS</sequence>
<evidence type="ECO:0000313" key="3">
    <source>
        <dbReference type="EMBL" id="KNB72087.1"/>
    </source>
</evidence>
<dbReference type="InterPro" id="IPR000801">
    <property type="entry name" value="Esterase-like"/>
</dbReference>
<dbReference type="InterPro" id="IPR052558">
    <property type="entry name" value="Siderophore_Hydrolase_D"/>
</dbReference>
<keyword evidence="2" id="KW-0378">Hydrolase</keyword>
<reference evidence="4" key="1">
    <citation type="submission" date="2015-07" db="EMBL/GenBank/DDBJ databases">
        <title>Genome sequencing project for genomic taxonomy and phylogenomics of Bacillus-like bacteria.</title>
        <authorList>
            <person name="Liu B."/>
            <person name="Wang J."/>
            <person name="Zhu Y."/>
            <person name="Liu G."/>
            <person name="Chen Q."/>
            <person name="Chen Z."/>
            <person name="Lan J."/>
            <person name="Che J."/>
            <person name="Ge C."/>
            <person name="Shi H."/>
            <person name="Pan Z."/>
            <person name="Liu X."/>
        </authorList>
    </citation>
    <scope>NUCLEOTIDE SEQUENCE [LARGE SCALE GENOMIC DNA]</scope>
    <source>
        <strain evidence="4">DSM 9887</strain>
    </source>
</reference>
<dbReference type="STRING" id="54915.ADS79_22210"/>
<evidence type="ECO:0000256" key="2">
    <source>
        <dbReference type="ARBA" id="ARBA00022801"/>
    </source>
</evidence>
<dbReference type="Pfam" id="PF00756">
    <property type="entry name" value="Esterase"/>
    <property type="match status" value="1"/>
</dbReference>
<proteinExistence type="inferred from homology"/>
<evidence type="ECO:0008006" key="5">
    <source>
        <dbReference type="Google" id="ProtNLM"/>
    </source>
</evidence>
<comment type="caution">
    <text evidence="3">The sequence shown here is derived from an EMBL/GenBank/DDBJ whole genome shotgun (WGS) entry which is preliminary data.</text>
</comment>
<dbReference type="PATRIC" id="fig|54915.3.peg.3569"/>
<dbReference type="GO" id="GO:0016788">
    <property type="term" value="F:hydrolase activity, acting on ester bonds"/>
    <property type="evidence" value="ECO:0007669"/>
    <property type="project" value="TreeGrafter"/>
</dbReference>
<dbReference type="PANTHER" id="PTHR40841">
    <property type="entry name" value="SIDEROPHORE TRIACETYLFUSARININE C ESTERASE"/>
    <property type="match status" value="1"/>
</dbReference>
<protein>
    <recommendedName>
        <fullName evidence="5">Enterobactin esterase</fullName>
    </recommendedName>
</protein>
<accession>A0A0K9YTW4</accession>
<dbReference type="SUPFAM" id="SSF53474">
    <property type="entry name" value="alpha/beta-Hydrolases"/>
    <property type="match status" value="1"/>
</dbReference>
<evidence type="ECO:0000313" key="4">
    <source>
        <dbReference type="Proteomes" id="UP000036834"/>
    </source>
</evidence>
<comment type="similarity">
    <text evidence="1">Belongs to the esterase D family.</text>
</comment>
<dbReference type="Gene3D" id="3.40.50.1820">
    <property type="entry name" value="alpha/beta hydrolase"/>
    <property type="match status" value="1"/>
</dbReference>
<dbReference type="AlphaFoldDB" id="A0A0K9YTW4"/>
<name>A0A0K9YTW4_9BACL</name>
<dbReference type="InterPro" id="IPR029058">
    <property type="entry name" value="AB_hydrolase_fold"/>
</dbReference>